<organism evidence="2 3">
    <name type="scientific">Scytalidium lignicola</name>
    <name type="common">Hyphomycete</name>
    <dbReference type="NCBI Taxonomy" id="5539"/>
    <lineage>
        <taxon>Eukaryota</taxon>
        <taxon>Fungi</taxon>
        <taxon>Dikarya</taxon>
        <taxon>Ascomycota</taxon>
        <taxon>Pezizomycotina</taxon>
        <taxon>Leotiomycetes</taxon>
        <taxon>Leotiomycetes incertae sedis</taxon>
        <taxon>Scytalidium</taxon>
    </lineage>
</organism>
<sequence>MSSKANARLTQITDFLTGHKTAMSLPFDPNSTKFPTRKNVPRREGAPEGACWVWGEDDYLGRINLLTPTRVAAAAKEIKSGDIVPLNLPLNVPEAPAFGRPQFKHRIKPLDPGYAYDDEYDLNTQSGTQWDGFRHIAHRPTGNFYNGVKGDDIEGPNKNDKDGVHYLAEHGIAGRGVLIDYWSYAKSVGIEYDPWVYYTISYDELVKAGKFQGLDIRPASQGGDIHIGDLLFIRSGFTETYHSKSPEARAIGTSRKHTHGTESGQRWAGIKQEEVMIDWLHDCYFSAVAGDAPSFEAWPTQESYMLHEYILAMWGMPLGELFDLEKLAKTCKEKGRWTFFVTSSPDHCPAGVASHGNAIAIF</sequence>
<feature type="non-terminal residue" evidence="2">
    <location>
        <position position="1"/>
    </location>
</feature>
<dbReference type="Proteomes" id="UP000258309">
    <property type="component" value="Unassembled WGS sequence"/>
</dbReference>
<evidence type="ECO:0000313" key="3">
    <source>
        <dbReference type="Proteomes" id="UP000258309"/>
    </source>
</evidence>
<dbReference type="EMBL" id="NCSJ02000160">
    <property type="protein sequence ID" value="RFU28540.1"/>
    <property type="molecule type" value="Genomic_DNA"/>
</dbReference>
<dbReference type="Gene3D" id="3.50.30.50">
    <property type="entry name" value="Putative cyclase"/>
    <property type="match status" value="1"/>
</dbReference>
<reference evidence="2 3" key="1">
    <citation type="submission" date="2018-05" db="EMBL/GenBank/DDBJ databases">
        <title>Draft genome sequence of Scytalidium lignicola DSM 105466, a ubiquitous saprotrophic fungus.</title>
        <authorList>
            <person name="Buettner E."/>
            <person name="Gebauer A.M."/>
            <person name="Hofrichter M."/>
            <person name="Liers C."/>
            <person name="Kellner H."/>
        </authorList>
    </citation>
    <scope>NUCLEOTIDE SEQUENCE [LARGE SCALE GENOMIC DNA]</scope>
    <source>
        <strain evidence="2 3">DSM 105466</strain>
    </source>
</reference>
<comment type="similarity">
    <text evidence="1">Belongs to the Cyclase 1 superfamily.</text>
</comment>
<evidence type="ECO:0008006" key="4">
    <source>
        <dbReference type="Google" id="ProtNLM"/>
    </source>
</evidence>
<comment type="caution">
    <text evidence="2">The sequence shown here is derived from an EMBL/GenBank/DDBJ whole genome shotgun (WGS) entry which is preliminary data.</text>
</comment>
<evidence type="ECO:0000256" key="1">
    <source>
        <dbReference type="ARBA" id="ARBA00007865"/>
    </source>
</evidence>
<gene>
    <name evidence="2" type="ORF">B7463_g7806</name>
</gene>
<dbReference type="GO" id="GO:0019441">
    <property type="term" value="P:L-tryptophan catabolic process to kynurenine"/>
    <property type="evidence" value="ECO:0007669"/>
    <property type="project" value="InterPro"/>
</dbReference>
<dbReference type="PANTHER" id="PTHR34861:SF10">
    <property type="entry name" value="CYCLASE"/>
    <property type="match status" value="1"/>
</dbReference>
<dbReference type="PANTHER" id="PTHR34861">
    <property type="match status" value="1"/>
</dbReference>
<dbReference type="SUPFAM" id="SSF102198">
    <property type="entry name" value="Putative cyclase"/>
    <property type="match status" value="1"/>
</dbReference>
<dbReference type="OMA" id="YMLHEYI"/>
<name>A0A3E2H570_SCYLI</name>
<dbReference type="InterPro" id="IPR037175">
    <property type="entry name" value="KFase_sf"/>
</dbReference>
<dbReference type="OrthoDB" id="5396at2759"/>
<dbReference type="Pfam" id="PF04199">
    <property type="entry name" value="Cyclase"/>
    <property type="match status" value="1"/>
</dbReference>
<evidence type="ECO:0000313" key="2">
    <source>
        <dbReference type="EMBL" id="RFU28540.1"/>
    </source>
</evidence>
<proteinExistence type="inferred from homology"/>
<dbReference type="STRING" id="5539.A0A3E2H570"/>
<accession>A0A3E2H570</accession>
<keyword evidence="3" id="KW-1185">Reference proteome</keyword>
<protein>
    <recommendedName>
        <fullName evidence="4">Cyclase</fullName>
    </recommendedName>
</protein>
<dbReference type="AlphaFoldDB" id="A0A3E2H570"/>
<dbReference type="GO" id="GO:0004061">
    <property type="term" value="F:arylformamidase activity"/>
    <property type="evidence" value="ECO:0007669"/>
    <property type="project" value="InterPro"/>
</dbReference>
<dbReference type="InterPro" id="IPR007325">
    <property type="entry name" value="KFase/CYL"/>
</dbReference>
<feature type="non-terminal residue" evidence="2">
    <location>
        <position position="362"/>
    </location>
</feature>